<name>X0ZL58_9ZZZZ</name>
<comment type="caution">
    <text evidence="2">The sequence shown here is derived from an EMBL/GenBank/DDBJ whole genome shotgun (WGS) entry which is preliminary data.</text>
</comment>
<protein>
    <submittedName>
        <fullName evidence="2">Uncharacterized protein</fullName>
    </submittedName>
</protein>
<organism evidence="2">
    <name type="scientific">marine sediment metagenome</name>
    <dbReference type="NCBI Taxonomy" id="412755"/>
    <lineage>
        <taxon>unclassified sequences</taxon>
        <taxon>metagenomes</taxon>
        <taxon>ecological metagenomes</taxon>
    </lineage>
</organism>
<proteinExistence type="predicted"/>
<accession>X0ZL58</accession>
<dbReference type="EMBL" id="BART01002256">
    <property type="protein sequence ID" value="GAG58827.1"/>
    <property type="molecule type" value="Genomic_DNA"/>
</dbReference>
<evidence type="ECO:0000256" key="1">
    <source>
        <dbReference type="SAM" id="MobiDB-lite"/>
    </source>
</evidence>
<reference evidence="2" key="1">
    <citation type="journal article" date="2014" name="Front. Microbiol.">
        <title>High frequency of phylogenetically diverse reductive dehalogenase-homologous genes in deep subseafloor sedimentary metagenomes.</title>
        <authorList>
            <person name="Kawai M."/>
            <person name="Futagami T."/>
            <person name="Toyoda A."/>
            <person name="Takaki Y."/>
            <person name="Nishi S."/>
            <person name="Hori S."/>
            <person name="Arai W."/>
            <person name="Tsubouchi T."/>
            <person name="Morono Y."/>
            <person name="Uchiyama I."/>
            <person name="Ito T."/>
            <person name="Fujiyama A."/>
            <person name="Inagaki F."/>
            <person name="Takami H."/>
        </authorList>
    </citation>
    <scope>NUCLEOTIDE SEQUENCE</scope>
    <source>
        <strain evidence="2">Expedition CK06-06</strain>
    </source>
</reference>
<gene>
    <name evidence="2" type="ORF">S01H4_07046</name>
</gene>
<feature type="region of interest" description="Disordered" evidence="1">
    <location>
        <begin position="23"/>
        <end position="44"/>
    </location>
</feature>
<dbReference type="AlphaFoldDB" id="X0ZL58"/>
<evidence type="ECO:0000313" key="2">
    <source>
        <dbReference type="EMBL" id="GAG58827.1"/>
    </source>
</evidence>
<sequence>MADRNMMLTLDEYMAVRRLITSERESEGSTLSQEQPKTTRRRASAYNRRYKAAFKKVAPRYKLKNGNWRSNGFRSAVRAAHKMAKK</sequence>